<sequence>MKKSIITILILFVVAFAAAGLAYTQLVKPTPAPVQPTNTNVILNDSEESQEIDTSNWKTYRNEEYGFEFMYPGTLSVKDWAYKTPNWELLLYIGQNKNIGDGVVSIGVEKNIKTFDAEKIFWPIPRENIKIKEVMIDKDDNYKAKEVVVNFYAVDGNNNTLNYFVENSGKLFIITYNQERNAELGKNIFEEVVSSFKFIR</sequence>
<protein>
    <recommendedName>
        <fullName evidence="3">PsbP C-terminal domain-containing protein</fullName>
    </recommendedName>
</protein>
<gene>
    <name evidence="1" type="ORF">A2731_00970</name>
</gene>
<organism evidence="1 2">
    <name type="scientific">Candidatus Buchananbacteria bacterium RIFCSPHIGHO2_01_FULL_39_8</name>
    <dbReference type="NCBI Taxonomy" id="1797533"/>
    <lineage>
        <taxon>Bacteria</taxon>
        <taxon>Candidatus Buchananiibacteriota</taxon>
    </lineage>
</organism>
<reference evidence="1 2" key="1">
    <citation type="journal article" date="2016" name="Nat. Commun.">
        <title>Thousands of microbial genomes shed light on interconnected biogeochemical processes in an aquifer system.</title>
        <authorList>
            <person name="Anantharaman K."/>
            <person name="Brown C.T."/>
            <person name="Hug L.A."/>
            <person name="Sharon I."/>
            <person name="Castelle C.J."/>
            <person name="Probst A.J."/>
            <person name="Thomas B.C."/>
            <person name="Singh A."/>
            <person name="Wilkins M.J."/>
            <person name="Karaoz U."/>
            <person name="Brodie E.L."/>
            <person name="Williams K.H."/>
            <person name="Hubbard S.S."/>
            <person name="Banfield J.F."/>
        </authorList>
    </citation>
    <scope>NUCLEOTIDE SEQUENCE [LARGE SCALE GENOMIC DNA]</scope>
</reference>
<evidence type="ECO:0000313" key="2">
    <source>
        <dbReference type="Proteomes" id="UP000176241"/>
    </source>
</evidence>
<dbReference type="EMBL" id="MHIC01000026">
    <property type="protein sequence ID" value="OGY44621.1"/>
    <property type="molecule type" value="Genomic_DNA"/>
</dbReference>
<evidence type="ECO:0000313" key="1">
    <source>
        <dbReference type="EMBL" id="OGY44621.1"/>
    </source>
</evidence>
<dbReference type="STRING" id="1797533.A2731_00970"/>
<comment type="caution">
    <text evidence="1">The sequence shown here is derived from an EMBL/GenBank/DDBJ whole genome shotgun (WGS) entry which is preliminary data.</text>
</comment>
<name>A0A1G1XXC2_9BACT</name>
<proteinExistence type="predicted"/>
<evidence type="ECO:0008006" key="3">
    <source>
        <dbReference type="Google" id="ProtNLM"/>
    </source>
</evidence>
<dbReference type="AlphaFoldDB" id="A0A1G1XXC2"/>
<dbReference type="Proteomes" id="UP000176241">
    <property type="component" value="Unassembled WGS sequence"/>
</dbReference>
<accession>A0A1G1XXC2</accession>